<dbReference type="Pfam" id="PF09972">
    <property type="entry name" value="DUF2207"/>
    <property type="match status" value="1"/>
</dbReference>
<sequence length="170" mass="19325">MPRRAFLFFALSLLIFIRADLVSAESIYSFDVEINVSQDSSFLVKEKILYNFGNLEKHGIIRNIPLDKVGSIKVISVTDLFSQPYHYQLSKEGGDLKIKIGDEDKTITGSHWYNILYQVKGGLGFFDDYDELYWNVTGNEWPVSIGNAQVVISLPRPVSESDLKFRCFSG</sequence>
<evidence type="ECO:0000313" key="2">
    <source>
        <dbReference type="EMBL" id="PIV46791.1"/>
    </source>
</evidence>
<feature type="domain" description="DUF2207" evidence="1">
    <location>
        <begin position="26"/>
        <end position="163"/>
    </location>
</feature>
<evidence type="ECO:0000259" key="1">
    <source>
        <dbReference type="Pfam" id="PF09972"/>
    </source>
</evidence>
<evidence type="ECO:0000313" key="3">
    <source>
        <dbReference type="Proteomes" id="UP000229030"/>
    </source>
</evidence>
<organism evidence="2 3">
    <name type="scientific">bacterium (Candidatus Gribaldobacteria) CG02_land_8_20_14_3_00_41_15</name>
    <dbReference type="NCBI Taxonomy" id="2014270"/>
    <lineage>
        <taxon>Bacteria</taxon>
        <taxon>Candidatus Gribaldobacteria</taxon>
    </lineage>
</organism>
<proteinExistence type="predicted"/>
<dbReference type="AlphaFoldDB" id="A0A2M7DD49"/>
<name>A0A2M7DD49_9BACT</name>
<dbReference type="InterPro" id="IPR018702">
    <property type="entry name" value="DUF2207"/>
</dbReference>
<reference evidence="3" key="1">
    <citation type="submission" date="2017-09" db="EMBL/GenBank/DDBJ databases">
        <title>Depth-based differentiation of microbial function through sediment-hosted aquifers and enrichment of novel symbionts in the deep terrestrial subsurface.</title>
        <authorList>
            <person name="Probst A.J."/>
            <person name="Ladd B."/>
            <person name="Jarett J.K."/>
            <person name="Geller-Mcgrath D.E."/>
            <person name="Sieber C.M.K."/>
            <person name="Emerson J.B."/>
            <person name="Anantharaman K."/>
            <person name="Thomas B.C."/>
            <person name="Malmstrom R."/>
            <person name="Stieglmeier M."/>
            <person name="Klingl A."/>
            <person name="Woyke T."/>
            <person name="Ryan C.M."/>
            <person name="Banfield J.F."/>
        </authorList>
    </citation>
    <scope>NUCLEOTIDE SEQUENCE [LARGE SCALE GENOMIC DNA]</scope>
</reference>
<gene>
    <name evidence="2" type="ORF">COS21_03440</name>
</gene>
<dbReference type="EMBL" id="PETV01000091">
    <property type="protein sequence ID" value="PIV46791.1"/>
    <property type="molecule type" value="Genomic_DNA"/>
</dbReference>
<comment type="caution">
    <text evidence="2">The sequence shown here is derived from an EMBL/GenBank/DDBJ whole genome shotgun (WGS) entry which is preliminary data.</text>
</comment>
<protein>
    <recommendedName>
        <fullName evidence="1">DUF2207 domain-containing protein</fullName>
    </recommendedName>
</protein>
<feature type="non-terminal residue" evidence="2">
    <location>
        <position position="170"/>
    </location>
</feature>
<dbReference type="Proteomes" id="UP000229030">
    <property type="component" value="Unassembled WGS sequence"/>
</dbReference>
<accession>A0A2M7DD49</accession>